<protein>
    <submittedName>
        <fullName evidence="2">Uncharacterized protein</fullName>
    </submittedName>
</protein>
<evidence type="ECO:0000313" key="2">
    <source>
        <dbReference type="EMBL" id="MBA8947611.1"/>
    </source>
</evidence>
<dbReference type="AlphaFoldDB" id="A0AA40SK21"/>
<reference evidence="2 3" key="1">
    <citation type="submission" date="2020-08" db="EMBL/GenBank/DDBJ databases">
        <title>Genomic Encyclopedia of Type Strains, Phase III (KMG-III): the genomes of soil and plant-associated and newly described type strains.</title>
        <authorList>
            <person name="Whitman W."/>
        </authorList>
    </citation>
    <scope>NUCLEOTIDE SEQUENCE [LARGE SCALE GENOMIC DNA]</scope>
    <source>
        <strain evidence="2 3">CECT 3271</strain>
    </source>
</reference>
<organism evidence="2 3">
    <name type="scientific">Streptomyces calvus</name>
    <dbReference type="NCBI Taxonomy" id="67282"/>
    <lineage>
        <taxon>Bacteria</taxon>
        <taxon>Bacillati</taxon>
        <taxon>Actinomycetota</taxon>
        <taxon>Actinomycetes</taxon>
        <taxon>Kitasatosporales</taxon>
        <taxon>Streptomycetaceae</taxon>
        <taxon>Streptomyces</taxon>
    </lineage>
</organism>
<feature type="region of interest" description="Disordered" evidence="1">
    <location>
        <begin position="28"/>
        <end position="56"/>
    </location>
</feature>
<evidence type="ECO:0000256" key="1">
    <source>
        <dbReference type="SAM" id="MobiDB-lite"/>
    </source>
</evidence>
<gene>
    <name evidence="2" type="ORF">FHS33_006079</name>
</gene>
<sequence>MPTTLRAALTATRARRTARHRAGVRFRARRARVSDSATRAAAHRRHTRPTVLTHAR</sequence>
<evidence type="ECO:0000313" key="3">
    <source>
        <dbReference type="Proteomes" id="UP000530412"/>
    </source>
</evidence>
<accession>A0AA40SK21</accession>
<name>A0AA40SK21_9ACTN</name>
<dbReference type="Proteomes" id="UP000530412">
    <property type="component" value="Unassembled WGS sequence"/>
</dbReference>
<comment type="caution">
    <text evidence="2">The sequence shown here is derived from an EMBL/GenBank/DDBJ whole genome shotgun (WGS) entry which is preliminary data.</text>
</comment>
<dbReference type="EMBL" id="JACJIE010000022">
    <property type="protein sequence ID" value="MBA8947611.1"/>
    <property type="molecule type" value="Genomic_DNA"/>
</dbReference>
<proteinExistence type="predicted"/>
<dbReference type="RefSeq" id="WP_167530066.1">
    <property type="nucleotide sequence ID" value="NZ_BMSU01000024.1"/>
</dbReference>